<dbReference type="EMBL" id="JAGSMN010000239">
    <property type="protein sequence ID" value="MBR7673688.1"/>
    <property type="molecule type" value="Genomic_DNA"/>
</dbReference>
<dbReference type="AlphaFoldDB" id="A0A8T4IPF2"/>
<protein>
    <submittedName>
        <fullName evidence="2">YdcF family protein</fullName>
    </submittedName>
</protein>
<feature type="domain" description="DUF218" evidence="1">
    <location>
        <begin position="45"/>
        <end position="130"/>
    </location>
</feature>
<accession>A0A8T4IPF2</accession>
<comment type="caution">
    <text evidence="2">The sequence shown here is derived from an EMBL/GenBank/DDBJ whole genome shotgun (WGS) entry which is preliminary data.</text>
</comment>
<dbReference type="InterPro" id="IPR051599">
    <property type="entry name" value="Cell_Envelope_Assoc"/>
</dbReference>
<evidence type="ECO:0000259" key="1">
    <source>
        <dbReference type="Pfam" id="PF02698"/>
    </source>
</evidence>
<dbReference type="InterPro" id="IPR003848">
    <property type="entry name" value="DUF218"/>
</dbReference>
<dbReference type="PANTHER" id="PTHR30336:SF20">
    <property type="entry name" value="DUF218 DOMAIN-CONTAINING PROTEIN"/>
    <property type="match status" value="1"/>
</dbReference>
<keyword evidence="3" id="KW-1185">Reference proteome</keyword>
<name>A0A8T4IPF2_9ACTN</name>
<dbReference type="GO" id="GO:0005886">
    <property type="term" value="C:plasma membrane"/>
    <property type="evidence" value="ECO:0007669"/>
    <property type="project" value="TreeGrafter"/>
</dbReference>
<dbReference type="Pfam" id="PF02698">
    <property type="entry name" value="DUF218"/>
    <property type="match status" value="1"/>
</dbReference>
<dbReference type="InterPro" id="IPR014729">
    <property type="entry name" value="Rossmann-like_a/b/a_fold"/>
</dbReference>
<evidence type="ECO:0000313" key="2">
    <source>
        <dbReference type="EMBL" id="MBR7673688.1"/>
    </source>
</evidence>
<dbReference type="Gene3D" id="3.40.50.620">
    <property type="entry name" value="HUPs"/>
    <property type="match status" value="1"/>
</dbReference>
<gene>
    <name evidence="2" type="ORF">KDA82_11795</name>
</gene>
<organism evidence="2 3">
    <name type="scientific">Streptomyces daliensis</name>
    <dbReference type="NCBI Taxonomy" id="299421"/>
    <lineage>
        <taxon>Bacteria</taxon>
        <taxon>Bacillati</taxon>
        <taxon>Actinomycetota</taxon>
        <taxon>Actinomycetes</taxon>
        <taxon>Kitasatosporales</taxon>
        <taxon>Streptomycetaceae</taxon>
        <taxon>Streptomyces</taxon>
    </lineage>
</organism>
<sequence length="202" mass="22719">MIDEDLTSEQIDEFTAFVDIEALPPEGEPTAHLIFGTCQAQPIEIVAARYHQGLAPLIIATGGVNRHNGVVEGREFHRLLIERGVPDTAIRYEDTSANTWQNVEFSLPFLREALQRGLKITAVSKWYHRRTLHALATLLPDIGPFYGVSWEPVYAGKPVTRADWPFIPDGKRRVLREREEVSRGVDDGSFRAANRVAGAWRC</sequence>
<dbReference type="CDD" id="cd06259">
    <property type="entry name" value="YdcF-like"/>
    <property type="match status" value="1"/>
</dbReference>
<dbReference type="PANTHER" id="PTHR30336">
    <property type="entry name" value="INNER MEMBRANE PROTEIN, PROBABLE PERMEASE"/>
    <property type="match status" value="1"/>
</dbReference>
<proteinExistence type="predicted"/>
<evidence type="ECO:0000313" key="3">
    <source>
        <dbReference type="Proteomes" id="UP000675554"/>
    </source>
</evidence>
<dbReference type="Proteomes" id="UP000675554">
    <property type="component" value="Unassembled WGS sequence"/>
</dbReference>
<reference evidence="2" key="1">
    <citation type="submission" date="2021-04" db="EMBL/GenBank/DDBJ databases">
        <title>Sequencing of actinobacteria type strains.</title>
        <authorList>
            <person name="Nguyen G.-S."/>
            <person name="Wentzel A."/>
        </authorList>
    </citation>
    <scope>NUCLEOTIDE SEQUENCE</scope>
    <source>
        <strain evidence="2">DSM 42095</strain>
    </source>
</reference>